<feature type="transmembrane region" description="Helical" evidence="7">
    <location>
        <begin position="137"/>
        <end position="160"/>
    </location>
</feature>
<dbReference type="Pfam" id="PF00510">
    <property type="entry name" value="COX3"/>
    <property type="match status" value="1"/>
</dbReference>
<dbReference type="PANTHER" id="PTHR11403">
    <property type="entry name" value="CYTOCHROME C OXIDASE SUBUNIT III"/>
    <property type="match status" value="1"/>
</dbReference>
<keyword evidence="10" id="KW-1185">Reference proteome</keyword>
<evidence type="ECO:0000256" key="6">
    <source>
        <dbReference type="RuleBase" id="RU003376"/>
    </source>
</evidence>
<evidence type="ECO:0000313" key="10">
    <source>
        <dbReference type="Proteomes" id="UP000189733"/>
    </source>
</evidence>
<sequence length="200" mass="22468">MMHLDQHHDEFGARMGMWLLLFTELMLFGGLFLLYAVYFSRFPDAFHAGGKTLHVGLGAANTVVLLTSSLCVACSVTALRGGERVRCLQYLSATLVLAGAFLVIKGVEWHEKISHGIFPGAPDLMQNDGRAIFYSMYYAMTGLHAIHVCIGIFVLIWVAWLIHLRRVTPAYAVTLENAGLYWHLVDIVWIYLFPLFYLVA</sequence>
<feature type="transmembrane region" description="Helical" evidence="7">
    <location>
        <begin position="180"/>
        <end position="199"/>
    </location>
</feature>
<dbReference type="STRING" id="1121442.SAMN02745702_00212"/>
<dbReference type="PANTHER" id="PTHR11403:SF6">
    <property type="entry name" value="NITRIC OXIDE REDUCTASE SUBUNIT E"/>
    <property type="match status" value="1"/>
</dbReference>
<dbReference type="CDD" id="cd02862">
    <property type="entry name" value="NorE_like"/>
    <property type="match status" value="1"/>
</dbReference>
<evidence type="ECO:0000256" key="4">
    <source>
        <dbReference type="ARBA" id="ARBA00022989"/>
    </source>
</evidence>
<feature type="transmembrane region" description="Helical" evidence="7">
    <location>
        <begin position="88"/>
        <end position="107"/>
    </location>
</feature>
<evidence type="ECO:0000256" key="5">
    <source>
        <dbReference type="ARBA" id="ARBA00023136"/>
    </source>
</evidence>
<dbReference type="AlphaFoldDB" id="A0A1T4VFU0"/>
<name>A0A1T4VFU0_9BACT</name>
<keyword evidence="5 7" id="KW-0472">Membrane</keyword>
<comment type="subcellular location">
    <subcellularLocation>
        <location evidence="6">Cell membrane</location>
        <topology evidence="6">Multi-pass membrane protein</topology>
    </subcellularLocation>
    <subcellularLocation>
        <location evidence="1">Membrane</location>
        <topology evidence="1">Multi-pass membrane protein</topology>
    </subcellularLocation>
</comment>
<evidence type="ECO:0000256" key="7">
    <source>
        <dbReference type="SAM" id="Phobius"/>
    </source>
</evidence>
<dbReference type="GO" id="GO:0004129">
    <property type="term" value="F:cytochrome-c oxidase activity"/>
    <property type="evidence" value="ECO:0007669"/>
    <property type="project" value="InterPro"/>
</dbReference>
<keyword evidence="3 6" id="KW-0812">Transmembrane</keyword>
<proteinExistence type="inferred from homology"/>
<dbReference type="GO" id="GO:0005886">
    <property type="term" value="C:plasma membrane"/>
    <property type="evidence" value="ECO:0007669"/>
    <property type="project" value="UniProtKB-SubCell"/>
</dbReference>
<evidence type="ECO:0000256" key="2">
    <source>
        <dbReference type="ARBA" id="ARBA00010581"/>
    </source>
</evidence>
<comment type="similarity">
    <text evidence="2 6">Belongs to the cytochrome c oxidase subunit 3 family.</text>
</comment>
<dbReference type="PROSITE" id="PS50253">
    <property type="entry name" value="COX3"/>
    <property type="match status" value="1"/>
</dbReference>
<dbReference type="InterPro" id="IPR024791">
    <property type="entry name" value="Cyt_c/ubiquinol_Oxase_su3"/>
</dbReference>
<dbReference type="EMBL" id="FUYA01000001">
    <property type="protein sequence ID" value="SKA63776.1"/>
    <property type="molecule type" value="Genomic_DNA"/>
</dbReference>
<accession>A0A1T4VFU0</accession>
<protein>
    <submittedName>
        <fullName evidence="9">Cytochrome c oxidase subunit 3</fullName>
    </submittedName>
</protein>
<evidence type="ECO:0000256" key="3">
    <source>
        <dbReference type="ARBA" id="ARBA00022692"/>
    </source>
</evidence>
<dbReference type="GO" id="GO:0019646">
    <property type="term" value="P:aerobic electron transport chain"/>
    <property type="evidence" value="ECO:0007669"/>
    <property type="project" value="InterPro"/>
</dbReference>
<dbReference type="InterPro" id="IPR000298">
    <property type="entry name" value="Cyt_c_oxidase-like_su3"/>
</dbReference>
<dbReference type="InterPro" id="IPR013833">
    <property type="entry name" value="Cyt_c_oxidase_su3_a-hlx"/>
</dbReference>
<organism evidence="9 10">
    <name type="scientific">Desulfobaculum bizertense DSM 18034</name>
    <dbReference type="NCBI Taxonomy" id="1121442"/>
    <lineage>
        <taxon>Bacteria</taxon>
        <taxon>Pseudomonadati</taxon>
        <taxon>Thermodesulfobacteriota</taxon>
        <taxon>Desulfovibrionia</taxon>
        <taxon>Desulfovibrionales</taxon>
        <taxon>Desulfovibrionaceae</taxon>
        <taxon>Desulfobaculum</taxon>
    </lineage>
</organism>
<evidence type="ECO:0000259" key="8">
    <source>
        <dbReference type="PROSITE" id="PS50253"/>
    </source>
</evidence>
<gene>
    <name evidence="9" type="ORF">SAMN02745702_00212</name>
</gene>
<dbReference type="OrthoDB" id="9810850at2"/>
<feature type="transmembrane region" description="Helical" evidence="7">
    <location>
        <begin position="59"/>
        <end position="82"/>
    </location>
</feature>
<evidence type="ECO:0000256" key="1">
    <source>
        <dbReference type="ARBA" id="ARBA00004141"/>
    </source>
</evidence>
<evidence type="ECO:0000313" key="9">
    <source>
        <dbReference type="EMBL" id="SKA63776.1"/>
    </source>
</evidence>
<dbReference type="RefSeq" id="WP_078683536.1">
    <property type="nucleotide sequence ID" value="NZ_FUYA01000001.1"/>
</dbReference>
<feature type="transmembrane region" description="Helical" evidence="7">
    <location>
        <begin position="15"/>
        <end position="38"/>
    </location>
</feature>
<keyword evidence="4 7" id="KW-1133">Transmembrane helix</keyword>
<reference evidence="9 10" key="1">
    <citation type="submission" date="2017-02" db="EMBL/GenBank/DDBJ databases">
        <authorList>
            <person name="Peterson S.W."/>
        </authorList>
    </citation>
    <scope>NUCLEOTIDE SEQUENCE [LARGE SCALE GENOMIC DNA]</scope>
    <source>
        <strain evidence="9 10">DSM 18034</strain>
    </source>
</reference>
<dbReference type="InterPro" id="IPR035973">
    <property type="entry name" value="Cyt_c_oxidase_su3-like_sf"/>
</dbReference>
<feature type="domain" description="Heme-copper oxidase subunit III family profile" evidence="8">
    <location>
        <begin position="1"/>
        <end position="200"/>
    </location>
</feature>
<dbReference type="Proteomes" id="UP000189733">
    <property type="component" value="Unassembled WGS sequence"/>
</dbReference>
<dbReference type="Gene3D" id="1.20.120.80">
    <property type="entry name" value="Cytochrome c oxidase, subunit III, four-helix bundle"/>
    <property type="match status" value="1"/>
</dbReference>
<dbReference type="SUPFAM" id="SSF81452">
    <property type="entry name" value="Cytochrome c oxidase subunit III-like"/>
    <property type="match status" value="1"/>
</dbReference>